<dbReference type="FunFam" id="1.10.287.950:FF:000001">
    <property type="entry name" value="Methyl-accepting chemotaxis sensory transducer"/>
    <property type="match status" value="1"/>
</dbReference>
<dbReference type="PANTHER" id="PTHR32089:SF112">
    <property type="entry name" value="LYSOZYME-LIKE PROTEIN-RELATED"/>
    <property type="match status" value="1"/>
</dbReference>
<dbReference type="PROSITE" id="PS50885">
    <property type="entry name" value="HAMP"/>
    <property type="match status" value="1"/>
</dbReference>
<evidence type="ECO:0000256" key="8">
    <source>
        <dbReference type="SAM" id="Phobius"/>
    </source>
</evidence>
<dbReference type="AlphaFoldDB" id="A0A1H7KWK6"/>
<dbReference type="PROSITE" id="PS51753">
    <property type="entry name" value="HBM"/>
    <property type="match status" value="1"/>
</dbReference>
<dbReference type="RefSeq" id="WP_074866849.1">
    <property type="nucleotide sequence ID" value="NZ_FOAS01000006.1"/>
</dbReference>
<dbReference type="CDD" id="cd06225">
    <property type="entry name" value="HAMP"/>
    <property type="match status" value="1"/>
</dbReference>
<dbReference type="SMART" id="SM00304">
    <property type="entry name" value="HAMP"/>
    <property type="match status" value="1"/>
</dbReference>
<reference evidence="12 13" key="1">
    <citation type="submission" date="2016-10" db="EMBL/GenBank/DDBJ databases">
        <authorList>
            <person name="de Groot N.N."/>
        </authorList>
    </citation>
    <scope>NUCLEOTIDE SEQUENCE [LARGE SCALE GENOMIC DNA]</scope>
    <source>
        <strain evidence="12 13">JCM 19513</strain>
    </source>
</reference>
<evidence type="ECO:0000256" key="6">
    <source>
        <dbReference type="ARBA" id="ARBA00029447"/>
    </source>
</evidence>
<evidence type="ECO:0000313" key="13">
    <source>
        <dbReference type="Proteomes" id="UP000185766"/>
    </source>
</evidence>
<gene>
    <name evidence="12" type="ORF">SAMN05216214_10682</name>
</gene>
<keyword evidence="3 8" id="KW-1133">Transmembrane helix</keyword>
<dbReference type="SMART" id="SM01358">
    <property type="entry name" value="HBM"/>
    <property type="match status" value="1"/>
</dbReference>
<dbReference type="GO" id="GO:0006935">
    <property type="term" value="P:chemotaxis"/>
    <property type="evidence" value="ECO:0007669"/>
    <property type="project" value="UniProtKB-ARBA"/>
</dbReference>
<dbReference type="Proteomes" id="UP000185766">
    <property type="component" value="Unassembled WGS sequence"/>
</dbReference>
<dbReference type="Pfam" id="PF12729">
    <property type="entry name" value="4HB_MCP_1"/>
    <property type="match status" value="1"/>
</dbReference>
<evidence type="ECO:0000256" key="5">
    <source>
        <dbReference type="ARBA" id="ARBA00023224"/>
    </source>
</evidence>
<evidence type="ECO:0000256" key="7">
    <source>
        <dbReference type="PROSITE-ProRule" id="PRU00284"/>
    </source>
</evidence>
<evidence type="ECO:0000256" key="1">
    <source>
        <dbReference type="ARBA" id="ARBA00004141"/>
    </source>
</evidence>
<feature type="domain" description="HAMP" evidence="10">
    <location>
        <begin position="322"/>
        <end position="376"/>
    </location>
</feature>
<dbReference type="InterPro" id="IPR003660">
    <property type="entry name" value="HAMP_dom"/>
</dbReference>
<protein>
    <submittedName>
        <fullName evidence="12">Methyl-accepting chemotaxis protein</fullName>
    </submittedName>
</protein>
<dbReference type="InterPro" id="IPR024478">
    <property type="entry name" value="HlyB_4HB_MCP"/>
</dbReference>
<dbReference type="GO" id="GO:0016020">
    <property type="term" value="C:membrane"/>
    <property type="evidence" value="ECO:0007669"/>
    <property type="project" value="UniProtKB-SubCell"/>
</dbReference>
<name>A0A1H7KWK6_9GAMM</name>
<dbReference type="SMART" id="SM00283">
    <property type="entry name" value="MA"/>
    <property type="match status" value="1"/>
</dbReference>
<dbReference type="EMBL" id="FOAS01000006">
    <property type="protein sequence ID" value="SEK90347.1"/>
    <property type="molecule type" value="Genomic_DNA"/>
</dbReference>
<dbReference type="GO" id="GO:0007165">
    <property type="term" value="P:signal transduction"/>
    <property type="evidence" value="ECO:0007669"/>
    <property type="project" value="UniProtKB-KW"/>
</dbReference>
<evidence type="ECO:0000259" key="10">
    <source>
        <dbReference type="PROSITE" id="PS50885"/>
    </source>
</evidence>
<comment type="subcellular location">
    <subcellularLocation>
        <location evidence="1">Membrane</location>
        <topology evidence="1">Multi-pass membrane protein</topology>
    </subcellularLocation>
</comment>
<feature type="domain" description="HBM" evidence="11">
    <location>
        <begin position="48"/>
        <end position="288"/>
    </location>
</feature>
<dbReference type="STRING" id="1429083.GCA_001885685_01012"/>
<dbReference type="InterPro" id="IPR032255">
    <property type="entry name" value="HBM"/>
</dbReference>
<keyword evidence="5 7" id="KW-0807">Transducer</keyword>
<dbReference type="Pfam" id="PF00672">
    <property type="entry name" value="HAMP"/>
    <property type="match status" value="1"/>
</dbReference>
<evidence type="ECO:0000259" key="9">
    <source>
        <dbReference type="PROSITE" id="PS50111"/>
    </source>
</evidence>
<keyword evidence="2 8" id="KW-0812">Transmembrane</keyword>
<dbReference type="Gene3D" id="1.10.287.950">
    <property type="entry name" value="Methyl-accepting chemotaxis protein"/>
    <property type="match status" value="1"/>
</dbReference>
<evidence type="ECO:0000256" key="4">
    <source>
        <dbReference type="ARBA" id="ARBA00023136"/>
    </source>
</evidence>
<evidence type="ECO:0000256" key="2">
    <source>
        <dbReference type="ARBA" id="ARBA00022692"/>
    </source>
</evidence>
<proteinExistence type="inferred from homology"/>
<keyword evidence="13" id="KW-1185">Reference proteome</keyword>
<dbReference type="PROSITE" id="PS50111">
    <property type="entry name" value="CHEMOTAXIS_TRANSDUC_2"/>
    <property type="match status" value="1"/>
</dbReference>
<dbReference type="SUPFAM" id="SSF58104">
    <property type="entry name" value="Methyl-accepting chemotaxis protein (MCP) signaling domain"/>
    <property type="match status" value="1"/>
</dbReference>
<evidence type="ECO:0000259" key="11">
    <source>
        <dbReference type="PROSITE" id="PS51753"/>
    </source>
</evidence>
<keyword evidence="4 8" id="KW-0472">Membrane</keyword>
<evidence type="ECO:0000313" key="12">
    <source>
        <dbReference type="EMBL" id="SEK90347.1"/>
    </source>
</evidence>
<dbReference type="InterPro" id="IPR004089">
    <property type="entry name" value="MCPsignal_dom"/>
</dbReference>
<dbReference type="CDD" id="cd11386">
    <property type="entry name" value="MCP_signal"/>
    <property type="match status" value="1"/>
</dbReference>
<dbReference type="PANTHER" id="PTHR32089">
    <property type="entry name" value="METHYL-ACCEPTING CHEMOTAXIS PROTEIN MCPB"/>
    <property type="match status" value="1"/>
</dbReference>
<organism evidence="12 13">
    <name type="scientific">Atopomonas hussainii</name>
    <dbReference type="NCBI Taxonomy" id="1429083"/>
    <lineage>
        <taxon>Bacteria</taxon>
        <taxon>Pseudomonadati</taxon>
        <taxon>Pseudomonadota</taxon>
        <taxon>Gammaproteobacteria</taxon>
        <taxon>Pseudomonadales</taxon>
        <taxon>Pseudomonadaceae</taxon>
        <taxon>Atopomonas</taxon>
    </lineage>
</organism>
<feature type="transmembrane region" description="Helical" evidence="8">
    <location>
        <begin position="301"/>
        <end position="325"/>
    </location>
</feature>
<accession>A0A1H7KWK6</accession>
<evidence type="ECO:0000256" key="3">
    <source>
        <dbReference type="ARBA" id="ARBA00022989"/>
    </source>
</evidence>
<feature type="domain" description="Methyl-accepting transducer" evidence="9">
    <location>
        <begin position="381"/>
        <end position="617"/>
    </location>
</feature>
<sequence length="653" mass="70799">MRLFADLGVAKKIAIAPVVLCVLLVGLGLFAVWSLAAVSERMQVVTQEQVPRLELVRQVTDGMEVLQQAVRRYVRSGSDSALERVNSQAQALDDLLNAAVKDASESRQKKLLEQMLSLKQAYSQLFLQSLVPLGQEQNRLQTEGLEANGPAVEKQLSQVLENGQMDFNLDAVFYASAALRHLLLGSQGVYRYLQDPAPQLADDFRRELENTRSTTSVLMERSSSKSTKSKLEKTLASLAAYRAAADQLVSTLEKRESVLREMDAIEPKIADLATRMQQDLQESMQLAAQDAETQVRASRGVLWAVIALALLLGATVAVVVSSFIVRGLNRINRRLADIAEGEGDLTKLLPVISQDDLGRLAQRFNTFVGKLHGTVVEVSTSTGELDQVSGQLNHTVTQVLYEVEQQKDESNQIASAMTQMAASAQEMANSAHQAADLSGEAHRSGEAGLNVVQGSRQAMSSLAAKVKEQAQVIDTLQQDSARIGSVLDVIRAIAEQTNLLALNAAIEAARAGEQGRGFAVVADEVRSLAQRTQTSTAEIQEIIQGLQQRSRTATEMMQASSEAVDKTLDSARQAGEALSQIAMTVRSIDQAVHQIATAANEQAKVAEEVSANVVRLSDSGERTFTAVEQARGTAEAMERLGQRLSKLVGQFRI</sequence>
<dbReference type="Pfam" id="PF00015">
    <property type="entry name" value="MCPsignal"/>
    <property type="match status" value="1"/>
</dbReference>
<feature type="transmembrane region" description="Helical" evidence="8">
    <location>
        <begin position="12"/>
        <end position="36"/>
    </location>
</feature>
<comment type="similarity">
    <text evidence="6">Belongs to the methyl-accepting chemotaxis (MCP) protein family.</text>
</comment>